<dbReference type="Gene3D" id="2.40.70.10">
    <property type="entry name" value="Acid Proteases"/>
    <property type="match status" value="1"/>
</dbReference>
<evidence type="ECO:0000313" key="2">
    <source>
        <dbReference type="Proteomes" id="UP000035740"/>
    </source>
</evidence>
<dbReference type="Gramene" id="KMS99544">
    <property type="protein sequence ID" value="KMS99544"/>
    <property type="gene ID" value="BVRB_1g022730"/>
</dbReference>
<organism evidence="1 2">
    <name type="scientific">Beta vulgaris subsp. vulgaris</name>
    <name type="common">Beet</name>
    <dbReference type="NCBI Taxonomy" id="3555"/>
    <lineage>
        <taxon>Eukaryota</taxon>
        <taxon>Viridiplantae</taxon>
        <taxon>Streptophyta</taxon>
        <taxon>Embryophyta</taxon>
        <taxon>Tracheophyta</taxon>
        <taxon>Spermatophyta</taxon>
        <taxon>Magnoliopsida</taxon>
        <taxon>eudicotyledons</taxon>
        <taxon>Gunneridae</taxon>
        <taxon>Pentapetalae</taxon>
        <taxon>Caryophyllales</taxon>
        <taxon>Chenopodiaceae</taxon>
        <taxon>Betoideae</taxon>
        <taxon>Beta</taxon>
    </lineage>
</organism>
<sequence>MKIANLRVRRIIIDIGSLTGIISADCLSRLKFNEGELVPVHHPIIGFGGGIVHPMGIVTLPVRVGDKEASRTLFVKFLVVSDLTAYNVILGRLTLNHIKAVIVTHLMLMKFECDGGKIRSLYGDHQASRECYLTTLKPSSWKGKKLKHPKVTDDGKAAEFVKGQVDALRSVVERPHIQAPPVGKRSGLLPSKKRKCMSIKEEASSSEEVMASMGVGLEWPEPVEVAMEICLDNYRQERTN</sequence>
<dbReference type="OrthoDB" id="1746852at2759"/>
<evidence type="ECO:0000313" key="1">
    <source>
        <dbReference type="EMBL" id="KMS99544.1"/>
    </source>
</evidence>
<proteinExistence type="predicted"/>
<dbReference type="PANTHER" id="PTHR33240">
    <property type="entry name" value="OS08G0508500 PROTEIN"/>
    <property type="match status" value="1"/>
</dbReference>
<protein>
    <submittedName>
        <fullName evidence="1">Uncharacterized protein</fullName>
    </submittedName>
</protein>
<name>A0A0J8BDZ1_BETVV</name>
<accession>A0A0J8BDZ1</accession>
<dbReference type="Proteomes" id="UP000035740">
    <property type="component" value="Unassembled WGS sequence"/>
</dbReference>
<dbReference type="OMA" id="VERPHIQ"/>
<dbReference type="PANTHER" id="PTHR33240:SF17">
    <property type="entry name" value="EUKARYOTIC PEPTIDE CHAIN RELEASE FACTOR GTP-BINDING SUBUNIT-LIKE"/>
    <property type="match status" value="1"/>
</dbReference>
<dbReference type="InterPro" id="IPR021109">
    <property type="entry name" value="Peptidase_aspartic_dom_sf"/>
</dbReference>
<reference evidence="1 2" key="1">
    <citation type="journal article" date="2014" name="Nature">
        <title>The genome of the recently domesticated crop plant sugar beet (Beta vulgaris).</title>
        <authorList>
            <person name="Dohm J.C."/>
            <person name="Minoche A.E."/>
            <person name="Holtgrawe D."/>
            <person name="Capella-Gutierrez S."/>
            <person name="Zakrzewski F."/>
            <person name="Tafer H."/>
            <person name="Rupp O."/>
            <person name="Sorensen T.R."/>
            <person name="Stracke R."/>
            <person name="Reinhardt R."/>
            <person name="Goesmann A."/>
            <person name="Kraft T."/>
            <person name="Schulz B."/>
            <person name="Stadler P.F."/>
            <person name="Schmidt T."/>
            <person name="Gabaldon T."/>
            <person name="Lehrach H."/>
            <person name="Weisshaar B."/>
            <person name="Himmelbauer H."/>
        </authorList>
    </citation>
    <scope>NUCLEOTIDE SEQUENCE [LARGE SCALE GENOMIC DNA]</scope>
    <source>
        <tissue evidence="1">Taproot</tissue>
    </source>
</reference>
<dbReference type="AlphaFoldDB" id="A0A0J8BDZ1"/>
<gene>
    <name evidence="1" type="ORF">BVRB_1g022730</name>
</gene>
<keyword evidence="2" id="KW-1185">Reference proteome</keyword>
<dbReference type="EMBL" id="KQ090214">
    <property type="protein sequence ID" value="KMS99544.1"/>
    <property type="molecule type" value="Genomic_DNA"/>
</dbReference>